<proteinExistence type="evidence at transcript level"/>
<dbReference type="EMBL" id="GBBM01008003">
    <property type="protein sequence ID" value="JAC27415.1"/>
    <property type="molecule type" value="mRNA"/>
</dbReference>
<evidence type="ECO:0000256" key="1">
    <source>
        <dbReference type="SAM" id="SignalP"/>
    </source>
</evidence>
<organism evidence="2">
    <name type="scientific">Amblyomma triste</name>
    <name type="common">Neotropical tick</name>
    <dbReference type="NCBI Taxonomy" id="251400"/>
    <lineage>
        <taxon>Eukaryota</taxon>
        <taxon>Metazoa</taxon>
        <taxon>Ecdysozoa</taxon>
        <taxon>Arthropoda</taxon>
        <taxon>Chelicerata</taxon>
        <taxon>Arachnida</taxon>
        <taxon>Acari</taxon>
        <taxon>Parasitiformes</taxon>
        <taxon>Ixodida</taxon>
        <taxon>Ixodoidea</taxon>
        <taxon>Ixodidae</taxon>
        <taxon>Amblyomminae</taxon>
        <taxon>Amblyomma</taxon>
    </lineage>
</organism>
<accession>A0A023G3D1</accession>
<reference evidence="2" key="1">
    <citation type="submission" date="2014-03" db="EMBL/GenBank/DDBJ databases">
        <title>The sialotranscriptome of Amblyomma triste, Amblyomma parvum and Amblyomma cajennense ticks, uncovered by 454-based RNA-seq.</title>
        <authorList>
            <person name="Garcia G.R."/>
            <person name="Gardinassi L.G."/>
            <person name="Ribeiro J.M."/>
            <person name="Anatriello E."/>
            <person name="Ferreira B.R."/>
            <person name="Moreira H.N."/>
            <person name="Mafra C."/>
            <person name="Olegario M.M."/>
            <person name="Szabo P.J."/>
            <person name="Miranda-Santos I.K."/>
            <person name="Maruyama S.R."/>
        </authorList>
    </citation>
    <scope>NUCLEOTIDE SEQUENCE</scope>
    <source>
        <strain evidence="2">Mato Grasso do Sul</strain>
        <tissue evidence="2">Salivary glands</tissue>
    </source>
</reference>
<name>A0A023G3D1_AMBTT</name>
<sequence length="79" mass="8974">MLQPLVVLSAPLLIPYMYPVSVECVESSSLCKWKVCECEPLPCTFVSISSSRFLHFASYVYSKMEIHNGKLYILRARAV</sequence>
<protein>
    <submittedName>
        <fullName evidence="2">Putative secreted protein</fullName>
    </submittedName>
</protein>
<feature type="signal peptide" evidence="1">
    <location>
        <begin position="1"/>
        <end position="24"/>
    </location>
</feature>
<feature type="chain" id="PRO_5001518123" evidence="1">
    <location>
        <begin position="25"/>
        <end position="79"/>
    </location>
</feature>
<keyword evidence="1" id="KW-0732">Signal</keyword>
<evidence type="ECO:0000313" key="2">
    <source>
        <dbReference type="EMBL" id="JAC27415.1"/>
    </source>
</evidence>
<dbReference type="AlphaFoldDB" id="A0A023G3D1"/>